<dbReference type="AlphaFoldDB" id="A0A1E2RYM5"/>
<dbReference type="CDD" id="cd17574">
    <property type="entry name" value="REC_OmpR"/>
    <property type="match status" value="1"/>
</dbReference>
<dbReference type="FunFam" id="3.40.50.2300:FF:000001">
    <property type="entry name" value="DNA-binding response regulator PhoB"/>
    <property type="match status" value="1"/>
</dbReference>
<dbReference type="OrthoDB" id="9802426at2"/>
<evidence type="ECO:0000256" key="11">
    <source>
        <dbReference type="PROSITE-ProRule" id="PRU01091"/>
    </source>
</evidence>
<dbReference type="Pfam" id="PF00072">
    <property type="entry name" value="Response_reg"/>
    <property type="match status" value="1"/>
</dbReference>
<evidence type="ECO:0000256" key="6">
    <source>
        <dbReference type="ARBA" id="ARBA00023125"/>
    </source>
</evidence>
<dbReference type="EMBL" id="MASI01000004">
    <property type="protein sequence ID" value="ODA67149.1"/>
    <property type="molecule type" value="Genomic_DNA"/>
</dbReference>
<feature type="modified residue" description="4-aspartylphosphate" evidence="10">
    <location>
        <position position="55"/>
    </location>
</feature>
<evidence type="ECO:0000259" key="12">
    <source>
        <dbReference type="PROSITE" id="PS50110"/>
    </source>
</evidence>
<gene>
    <name evidence="14" type="ORF">A7A08_01895</name>
</gene>
<dbReference type="GO" id="GO:0032993">
    <property type="term" value="C:protein-DNA complex"/>
    <property type="evidence" value="ECO:0007669"/>
    <property type="project" value="TreeGrafter"/>
</dbReference>
<evidence type="ECO:0000256" key="5">
    <source>
        <dbReference type="ARBA" id="ARBA00023015"/>
    </source>
</evidence>
<keyword evidence="2" id="KW-0963">Cytoplasm</keyword>
<dbReference type="SUPFAM" id="SSF52172">
    <property type="entry name" value="CheY-like"/>
    <property type="match status" value="1"/>
</dbReference>
<dbReference type="PANTHER" id="PTHR48111:SF4">
    <property type="entry name" value="DNA-BINDING DUAL TRANSCRIPTIONAL REGULATOR OMPR"/>
    <property type="match status" value="1"/>
</dbReference>
<dbReference type="STRING" id="1177755.A7A08_01895"/>
<dbReference type="InterPro" id="IPR016032">
    <property type="entry name" value="Sig_transdc_resp-reg_C-effctor"/>
</dbReference>
<organism evidence="14 15">
    <name type="scientific">Methyloligella halotolerans</name>
    <dbReference type="NCBI Taxonomy" id="1177755"/>
    <lineage>
        <taxon>Bacteria</taxon>
        <taxon>Pseudomonadati</taxon>
        <taxon>Pseudomonadota</taxon>
        <taxon>Alphaproteobacteria</taxon>
        <taxon>Hyphomicrobiales</taxon>
        <taxon>Hyphomicrobiaceae</taxon>
        <taxon>Methyloligella</taxon>
    </lineage>
</organism>
<dbReference type="PATRIC" id="fig|1177755.3.peg.1898"/>
<dbReference type="GO" id="GO:0005829">
    <property type="term" value="C:cytosol"/>
    <property type="evidence" value="ECO:0007669"/>
    <property type="project" value="TreeGrafter"/>
</dbReference>
<dbReference type="RefSeq" id="WP_069095165.1">
    <property type="nucleotide sequence ID" value="NZ_MASI01000004.1"/>
</dbReference>
<feature type="domain" description="OmpR/PhoB-type" evidence="13">
    <location>
        <begin position="132"/>
        <end position="231"/>
    </location>
</feature>
<dbReference type="GO" id="GO:0000976">
    <property type="term" value="F:transcription cis-regulatory region binding"/>
    <property type="evidence" value="ECO:0007669"/>
    <property type="project" value="TreeGrafter"/>
</dbReference>
<protein>
    <recommendedName>
        <fullName evidence="9">Regulatory protein VirG</fullName>
    </recommendedName>
</protein>
<keyword evidence="8" id="KW-0804">Transcription</keyword>
<dbReference type="FunFam" id="1.10.10.10:FF:000099">
    <property type="entry name" value="Two-component system response regulator TorR"/>
    <property type="match status" value="1"/>
</dbReference>
<evidence type="ECO:0000313" key="15">
    <source>
        <dbReference type="Proteomes" id="UP000095087"/>
    </source>
</evidence>
<evidence type="ECO:0000256" key="2">
    <source>
        <dbReference type="ARBA" id="ARBA00022490"/>
    </source>
</evidence>
<comment type="subcellular location">
    <subcellularLocation>
        <location evidence="1">Cytoplasm</location>
    </subcellularLocation>
</comment>
<comment type="caution">
    <text evidence="14">The sequence shown here is derived from an EMBL/GenBank/DDBJ whole genome shotgun (WGS) entry which is preliminary data.</text>
</comment>
<evidence type="ECO:0000259" key="13">
    <source>
        <dbReference type="PROSITE" id="PS51755"/>
    </source>
</evidence>
<sequence length="240" mass="26915">MQSSPQILVVDDDPEIRKLLARYIESQGFRVLLAASRQELEESLSTHGVDLIVLDVMLPDGSGLDICRDLRARRSAVPIILLTALKEDVDRIIGLEIGADDYMGKPFNPRELVARIRAVLRRRAEMPGPAEETTYYFEGFVAEPATRRVRNAEGSEIDLTGAEYDLLQVFLERPGRVLSRDSLLDLTRGREGDVMDRSIDVLMSRLRRKLGEEKSGQLFKTVRNGGYQLAARVETKDAAS</sequence>
<feature type="DNA-binding region" description="OmpR/PhoB-type" evidence="11">
    <location>
        <begin position="132"/>
        <end position="231"/>
    </location>
</feature>
<accession>A0A1E2RYM5</accession>
<evidence type="ECO:0000256" key="3">
    <source>
        <dbReference type="ARBA" id="ARBA00022553"/>
    </source>
</evidence>
<name>A0A1E2RYM5_9HYPH</name>
<evidence type="ECO:0000256" key="8">
    <source>
        <dbReference type="ARBA" id="ARBA00023163"/>
    </source>
</evidence>
<keyword evidence="5" id="KW-0805">Transcription regulation</keyword>
<keyword evidence="7" id="KW-0010">Activator</keyword>
<dbReference type="GO" id="GO:0006355">
    <property type="term" value="P:regulation of DNA-templated transcription"/>
    <property type="evidence" value="ECO:0007669"/>
    <property type="project" value="InterPro"/>
</dbReference>
<dbReference type="Gene3D" id="3.40.50.2300">
    <property type="match status" value="1"/>
</dbReference>
<evidence type="ECO:0000313" key="14">
    <source>
        <dbReference type="EMBL" id="ODA67149.1"/>
    </source>
</evidence>
<evidence type="ECO:0000256" key="9">
    <source>
        <dbReference type="ARBA" id="ARBA00067337"/>
    </source>
</evidence>
<dbReference type="InterPro" id="IPR039420">
    <property type="entry name" value="WalR-like"/>
</dbReference>
<dbReference type="CDD" id="cd00383">
    <property type="entry name" value="trans_reg_C"/>
    <property type="match status" value="1"/>
</dbReference>
<dbReference type="Pfam" id="PF00486">
    <property type="entry name" value="Trans_reg_C"/>
    <property type="match status" value="1"/>
</dbReference>
<keyword evidence="6 11" id="KW-0238">DNA-binding</keyword>
<dbReference type="GO" id="GO:0000156">
    <property type="term" value="F:phosphorelay response regulator activity"/>
    <property type="evidence" value="ECO:0007669"/>
    <property type="project" value="TreeGrafter"/>
</dbReference>
<proteinExistence type="predicted"/>
<reference evidence="14 15" key="1">
    <citation type="submission" date="2016-07" db="EMBL/GenBank/DDBJ databases">
        <title>Draft genome sequence of Methyloligella halotolerans C2T (VKM B-2706T=CCUG 61687T=DSM 25045T), a halotolerant polyhydroxybutyrate accumulating methylotroph.</title>
        <authorList>
            <person name="Vasilenko O.V."/>
            <person name="Doronina N.V."/>
            <person name="Poroshina M.N."/>
            <person name="Tarlachkov S.V."/>
            <person name="Trotsenko Y.A."/>
        </authorList>
    </citation>
    <scope>NUCLEOTIDE SEQUENCE [LARGE SCALE GENOMIC DNA]</scope>
    <source>
        <strain evidence="14 15">VKM B-2706</strain>
    </source>
</reference>
<dbReference type="SUPFAM" id="SSF46894">
    <property type="entry name" value="C-terminal effector domain of the bipartite response regulators"/>
    <property type="match status" value="1"/>
</dbReference>
<dbReference type="Gene3D" id="6.10.250.690">
    <property type="match status" value="1"/>
</dbReference>
<feature type="domain" description="Response regulatory" evidence="12">
    <location>
        <begin position="6"/>
        <end position="120"/>
    </location>
</feature>
<dbReference type="PROSITE" id="PS51755">
    <property type="entry name" value="OMPR_PHOB"/>
    <property type="match status" value="1"/>
</dbReference>
<dbReference type="Proteomes" id="UP000095087">
    <property type="component" value="Unassembled WGS sequence"/>
</dbReference>
<keyword evidence="3 10" id="KW-0597">Phosphoprotein</keyword>
<dbReference type="SMART" id="SM00448">
    <property type="entry name" value="REC"/>
    <property type="match status" value="1"/>
</dbReference>
<evidence type="ECO:0000256" key="4">
    <source>
        <dbReference type="ARBA" id="ARBA00023012"/>
    </source>
</evidence>
<keyword evidence="15" id="KW-1185">Reference proteome</keyword>
<evidence type="ECO:0000256" key="10">
    <source>
        <dbReference type="PROSITE-ProRule" id="PRU00169"/>
    </source>
</evidence>
<dbReference type="InterPro" id="IPR001789">
    <property type="entry name" value="Sig_transdc_resp-reg_receiver"/>
</dbReference>
<evidence type="ECO:0000256" key="1">
    <source>
        <dbReference type="ARBA" id="ARBA00004496"/>
    </source>
</evidence>
<keyword evidence="4" id="KW-0902">Two-component regulatory system</keyword>
<dbReference type="InterPro" id="IPR001867">
    <property type="entry name" value="OmpR/PhoB-type_DNA-bd"/>
</dbReference>
<dbReference type="PROSITE" id="PS50110">
    <property type="entry name" value="RESPONSE_REGULATORY"/>
    <property type="match status" value="1"/>
</dbReference>
<evidence type="ECO:0000256" key="7">
    <source>
        <dbReference type="ARBA" id="ARBA00023159"/>
    </source>
</evidence>
<dbReference type="SMART" id="SM00862">
    <property type="entry name" value="Trans_reg_C"/>
    <property type="match status" value="1"/>
</dbReference>
<dbReference type="PANTHER" id="PTHR48111">
    <property type="entry name" value="REGULATOR OF RPOS"/>
    <property type="match status" value="1"/>
</dbReference>
<dbReference type="Gene3D" id="1.10.10.10">
    <property type="entry name" value="Winged helix-like DNA-binding domain superfamily/Winged helix DNA-binding domain"/>
    <property type="match status" value="1"/>
</dbReference>
<dbReference type="InterPro" id="IPR036388">
    <property type="entry name" value="WH-like_DNA-bd_sf"/>
</dbReference>
<dbReference type="InterPro" id="IPR011006">
    <property type="entry name" value="CheY-like_superfamily"/>
</dbReference>